<organism evidence="2 3">
    <name type="scientific">Desulfosarcina alkanivorans</name>
    <dbReference type="NCBI Taxonomy" id="571177"/>
    <lineage>
        <taxon>Bacteria</taxon>
        <taxon>Pseudomonadati</taxon>
        <taxon>Thermodesulfobacteriota</taxon>
        <taxon>Desulfobacteria</taxon>
        <taxon>Desulfobacterales</taxon>
        <taxon>Desulfosarcinaceae</taxon>
        <taxon>Desulfosarcina</taxon>
    </lineage>
</organism>
<keyword evidence="3" id="KW-1185">Reference proteome</keyword>
<dbReference type="RefSeq" id="WP_155319702.1">
    <property type="nucleotide sequence ID" value="NZ_AP021874.1"/>
</dbReference>
<dbReference type="AlphaFoldDB" id="A0A5K7YV98"/>
<dbReference type="OrthoDB" id="627374at2"/>
<gene>
    <name evidence="2" type="ORF">DSCA_58630</name>
</gene>
<evidence type="ECO:0000259" key="1">
    <source>
        <dbReference type="Pfam" id="PF01590"/>
    </source>
</evidence>
<reference evidence="2 3" key="1">
    <citation type="submission" date="2019-11" db="EMBL/GenBank/DDBJ databases">
        <title>Comparative genomics of hydrocarbon-degrading Desulfosarcina strains.</title>
        <authorList>
            <person name="Watanabe M."/>
            <person name="Kojima H."/>
            <person name="Fukui M."/>
        </authorList>
    </citation>
    <scope>NUCLEOTIDE SEQUENCE [LARGE SCALE GENOMIC DNA]</scope>
    <source>
        <strain evidence="2 3">PL12</strain>
    </source>
</reference>
<evidence type="ECO:0000313" key="3">
    <source>
        <dbReference type="Proteomes" id="UP000427906"/>
    </source>
</evidence>
<dbReference type="KEGG" id="dalk:DSCA_58630"/>
<protein>
    <recommendedName>
        <fullName evidence="1">GAF domain-containing protein</fullName>
    </recommendedName>
</protein>
<feature type="domain" description="GAF" evidence="1">
    <location>
        <begin position="274"/>
        <end position="391"/>
    </location>
</feature>
<dbReference type="InterPro" id="IPR029016">
    <property type="entry name" value="GAF-like_dom_sf"/>
</dbReference>
<accession>A0A5K7YV98</accession>
<dbReference type="Proteomes" id="UP000427906">
    <property type="component" value="Chromosome"/>
</dbReference>
<name>A0A5K7YV98_9BACT</name>
<sequence>MSTFPTPDDFRTVLSIDPLLDFWREKVAPKCPHMAEMFRVFEEKIQKTPDLKGDIDSPEVAARYTDILSPLMSVAFPSSTWDTEISAAFTPFQHQAIYGTPAYHRLLFDPSGKIAGHLKGQHHTLDFQRVVRAYALILKRLYGIDQGIHSPLIRIVTDPTTGLERHFQITPDFQFVQVGTVGKPPVLNDRERERVIEHIANPDVLTTLLPPGNFIFRGFAVMRAVDVTESEITSALERDLIDQESIFSADGFKRLQSRLRTLFGQPELKASLAALQGDKVLILNDGHTSEANCLFTNSSHIPLTDLKHSVWLQSVEHADILRIPDLSKEPNLCPAEQEAVDHGVRAMLIAPLSFGGEAIGTFWVKSNRANGLGAVDIEKMRHLAPLFSMALKRGLDDMNNEIQAVIKEKCTAVHPSVEWRFRSAAVEHMERLRQGKPSEMEPIVFKSVIPLFGQSDIRGSSEARVHAIQSDLTEQLSLAGNIMRRAGEIKSWPLIDEFSFRIDQRIARIKSGLSTEEESGVASFLQQDVEPSFSELRGIGPSVSHAIDRYAEAVDPVTGVVYRKRKAFEESVSRLNERMSGYLDQQQAEAQQIFPHYFEKHQTDGIDYVIYLGASMHPTGVHSVFSLNNLALWQFKVACGMAWHTRQIQPALKVPLDTCHLILVNHAPLSIRFRYDEKRFDVDGAYDVRHEIIKSRLDKAMVKGGRERLTQPGRIAIVYAHPKEGRDMRRHIDYLQNRGYLLDDMEPIDLEDLPGVRGLKALRVGVNLEAAAAVQGDREMVG</sequence>
<dbReference type="Gene3D" id="3.30.450.40">
    <property type="match status" value="1"/>
</dbReference>
<dbReference type="SUPFAM" id="SSF55781">
    <property type="entry name" value="GAF domain-like"/>
    <property type="match status" value="1"/>
</dbReference>
<proteinExistence type="predicted"/>
<dbReference type="InterPro" id="IPR003018">
    <property type="entry name" value="GAF"/>
</dbReference>
<dbReference type="Pfam" id="PF01590">
    <property type="entry name" value="GAF"/>
    <property type="match status" value="1"/>
</dbReference>
<dbReference type="EMBL" id="AP021874">
    <property type="protein sequence ID" value="BBO71933.1"/>
    <property type="molecule type" value="Genomic_DNA"/>
</dbReference>
<evidence type="ECO:0000313" key="2">
    <source>
        <dbReference type="EMBL" id="BBO71933.1"/>
    </source>
</evidence>